<organism evidence="1">
    <name type="scientific">marine metagenome</name>
    <dbReference type="NCBI Taxonomy" id="408172"/>
    <lineage>
        <taxon>unclassified sequences</taxon>
        <taxon>metagenomes</taxon>
        <taxon>ecological metagenomes</taxon>
    </lineage>
</organism>
<dbReference type="AlphaFoldDB" id="A0A382S7H0"/>
<reference evidence="1" key="1">
    <citation type="submission" date="2018-05" db="EMBL/GenBank/DDBJ databases">
        <authorList>
            <person name="Lanie J.A."/>
            <person name="Ng W.-L."/>
            <person name="Kazmierczak K.M."/>
            <person name="Andrzejewski T.M."/>
            <person name="Davidsen T.M."/>
            <person name="Wayne K.J."/>
            <person name="Tettelin H."/>
            <person name="Glass J.I."/>
            <person name="Rusch D."/>
            <person name="Podicherti R."/>
            <person name="Tsui H.-C.T."/>
            <person name="Winkler M.E."/>
        </authorList>
    </citation>
    <scope>NUCLEOTIDE SEQUENCE</scope>
</reference>
<feature type="non-terminal residue" evidence="1">
    <location>
        <position position="281"/>
    </location>
</feature>
<evidence type="ECO:0000313" key="1">
    <source>
        <dbReference type="EMBL" id="SVD05860.1"/>
    </source>
</evidence>
<proteinExistence type="predicted"/>
<gene>
    <name evidence="1" type="ORF">METZ01_LOCUS358714</name>
</gene>
<dbReference type="EMBL" id="UINC01127018">
    <property type="protein sequence ID" value="SVD05860.1"/>
    <property type="molecule type" value="Genomic_DNA"/>
</dbReference>
<sequence length="281" mass="31986">MKYLMIVILLLSSVHSQNRTDGSFKLGEIAFIVTDLHFGADAVNREGNSDNYDKVSFDIGKLKLGLSEIEATGEVINEREQGQSTFKFNGPNFELSNIKIKYSTIAPYLWERILRQNRNDESSSYIETQAKNDIIFTLGKVQLLLESEGNFNVNGRNQLIDFNLKRSRFGVSNVGVIIEYNDDKSKTTELNLSDFKIEIENLFLDLDSQSPTPRVDNAIADFTLKNLEIKFPNEIKNDPEFKELASFLGIRGGQFRIREVEVRSELENGRKMLLNIVADTQ</sequence>
<name>A0A382S7H0_9ZZZZ</name>
<accession>A0A382S7H0</accession>
<protein>
    <submittedName>
        <fullName evidence="1">Uncharacterized protein</fullName>
    </submittedName>
</protein>